<dbReference type="InterPro" id="IPR011333">
    <property type="entry name" value="SKP1/BTB/POZ_sf"/>
</dbReference>
<dbReference type="PROSITE" id="PS50097">
    <property type="entry name" value="BTB"/>
    <property type="match status" value="1"/>
</dbReference>
<gene>
    <name evidence="2" type="ORF">TRAPUB_11829</name>
</gene>
<sequence length="339" mass="37529">MSEGAPESVSSLSKPDADIILRSSNGVEFRVHKAVLSEASPVFESMFTLPQPSAPPSNPLSPSVPQPTAPIELPVVDMSESSEVLEWLLRLCHPPTDDPDTDYPSLRDIARLIQTARKYDMQQALERAADMLTRPGALDDPLNALRVFAVASDVDVPQAEEAARASLRAPLGKDLPYELDGISAASLYRLLEYRRRVHAAAVDYLTDADIWTLVKDFNLETGSSEPTIIDSSAIFFPLSMCRGDHHSSSSVVSSPRGDSSVPLRLRLDRTMVTHYFVTQVKQIHCAFELHMHRELYEEACESFDCEGCVTEAHEYLDAFAENLQEGVKKVMMRVPLDVS</sequence>
<dbReference type="EMBL" id="MNAD01000601">
    <property type="protein sequence ID" value="OJT11656.1"/>
    <property type="molecule type" value="Genomic_DNA"/>
</dbReference>
<dbReference type="AlphaFoldDB" id="A0A1M2VVU3"/>
<name>A0A1M2VVU3_TRAPU</name>
<keyword evidence="3" id="KW-1185">Reference proteome</keyword>
<proteinExistence type="predicted"/>
<evidence type="ECO:0000259" key="1">
    <source>
        <dbReference type="PROSITE" id="PS50097"/>
    </source>
</evidence>
<accession>A0A1M2VVU3</accession>
<evidence type="ECO:0000313" key="2">
    <source>
        <dbReference type="EMBL" id="OJT11656.1"/>
    </source>
</evidence>
<reference evidence="2 3" key="1">
    <citation type="submission" date="2016-10" db="EMBL/GenBank/DDBJ databases">
        <title>Genome sequence of the basidiomycete white-rot fungus Trametes pubescens.</title>
        <authorList>
            <person name="Makela M.R."/>
            <person name="Granchi Z."/>
            <person name="Peng M."/>
            <person name="De Vries R.P."/>
            <person name="Grigoriev I."/>
            <person name="Riley R."/>
            <person name="Hilden K."/>
        </authorList>
    </citation>
    <scope>NUCLEOTIDE SEQUENCE [LARGE SCALE GENOMIC DNA]</scope>
    <source>
        <strain evidence="2 3">FBCC735</strain>
    </source>
</reference>
<evidence type="ECO:0000313" key="3">
    <source>
        <dbReference type="Proteomes" id="UP000184267"/>
    </source>
</evidence>
<dbReference type="Pfam" id="PF00651">
    <property type="entry name" value="BTB"/>
    <property type="match status" value="1"/>
</dbReference>
<dbReference type="OrthoDB" id="3164835at2759"/>
<dbReference type="Gene3D" id="3.30.710.10">
    <property type="entry name" value="Potassium Channel Kv1.1, Chain A"/>
    <property type="match status" value="1"/>
</dbReference>
<dbReference type="SMART" id="SM00225">
    <property type="entry name" value="BTB"/>
    <property type="match status" value="1"/>
</dbReference>
<dbReference type="Proteomes" id="UP000184267">
    <property type="component" value="Unassembled WGS sequence"/>
</dbReference>
<comment type="caution">
    <text evidence="2">The sequence shown here is derived from an EMBL/GenBank/DDBJ whole genome shotgun (WGS) entry which is preliminary data.</text>
</comment>
<dbReference type="STRING" id="154538.A0A1M2VVU3"/>
<feature type="domain" description="BTB" evidence="1">
    <location>
        <begin position="17"/>
        <end position="91"/>
    </location>
</feature>
<dbReference type="SUPFAM" id="SSF54695">
    <property type="entry name" value="POZ domain"/>
    <property type="match status" value="1"/>
</dbReference>
<organism evidence="2 3">
    <name type="scientific">Trametes pubescens</name>
    <name type="common">White-rot fungus</name>
    <dbReference type="NCBI Taxonomy" id="154538"/>
    <lineage>
        <taxon>Eukaryota</taxon>
        <taxon>Fungi</taxon>
        <taxon>Dikarya</taxon>
        <taxon>Basidiomycota</taxon>
        <taxon>Agaricomycotina</taxon>
        <taxon>Agaricomycetes</taxon>
        <taxon>Polyporales</taxon>
        <taxon>Polyporaceae</taxon>
        <taxon>Trametes</taxon>
    </lineage>
</organism>
<dbReference type="CDD" id="cd18186">
    <property type="entry name" value="BTB_POZ_ZBTB_KLHL-like"/>
    <property type="match status" value="1"/>
</dbReference>
<dbReference type="InterPro" id="IPR000210">
    <property type="entry name" value="BTB/POZ_dom"/>
</dbReference>
<protein>
    <recommendedName>
        <fullName evidence="1">BTB domain-containing protein</fullName>
    </recommendedName>
</protein>